<gene>
    <name evidence="3" type="ORF">M430DRAFT_31777</name>
</gene>
<organism evidence="3 4">
    <name type="scientific">Amorphotheca resinae ATCC 22711</name>
    <dbReference type="NCBI Taxonomy" id="857342"/>
    <lineage>
        <taxon>Eukaryota</taxon>
        <taxon>Fungi</taxon>
        <taxon>Dikarya</taxon>
        <taxon>Ascomycota</taxon>
        <taxon>Pezizomycotina</taxon>
        <taxon>Leotiomycetes</taxon>
        <taxon>Helotiales</taxon>
        <taxon>Amorphothecaceae</taxon>
        <taxon>Amorphotheca</taxon>
    </lineage>
</organism>
<feature type="compositionally biased region" description="Low complexity" evidence="1">
    <location>
        <begin position="93"/>
        <end position="118"/>
    </location>
</feature>
<dbReference type="InParanoid" id="A0A2T3ANZ8"/>
<sequence length="316" mass="34993">MYLSSRQQVWRSAAVVLLWEGAQALPIFDRVADFIEHRRLEHKIRAPVPGENDPVISLYALYRAHSHPDDASGTSQLAGSQEHFDQAEDSRVSTALLTAASSTSTSTIPSSTIPTSAAPVPEPQQQERGPQFVSRYVPADAFANANREREQTSEPSIHDLFAVYEPGLPSHESHKSARALQQPLTYHGGRITMSPLPFSTPQPPSFPKLQAHHKTQQGRLPKNRLGNAQLPQNDTHNPETASPSPPITLSHRTCKSLVATERARLTQDLASRLPNSPLFRIQEIIAFITHDIKYHVTLKLHVSSSLPGYRFRALLA</sequence>
<feature type="compositionally biased region" description="Polar residues" evidence="1">
    <location>
        <begin position="229"/>
        <end position="242"/>
    </location>
</feature>
<dbReference type="GeneID" id="36574138"/>
<accession>A0A2T3ANZ8</accession>
<feature type="chain" id="PRO_5015717023" evidence="2">
    <location>
        <begin position="25"/>
        <end position="316"/>
    </location>
</feature>
<evidence type="ECO:0000313" key="4">
    <source>
        <dbReference type="Proteomes" id="UP000241818"/>
    </source>
</evidence>
<dbReference type="Proteomes" id="UP000241818">
    <property type="component" value="Unassembled WGS sequence"/>
</dbReference>
<proteinExistence type="predicted"/>
<evidence type="ECO:0000256" key="1">
    <source>
        <dbReference type="SAM" id="MobiDB-lite"/>
    </source>
</evidence>
<dbReference type="EMBL" id="KZ679020">
    <property type="protein sequence ID" value="PSS06652.1"/>
    <property type="molecule type" value="Genomic_DNA"/>
</dbReference>
<evidence type="ECO:0000256" key="2">
    <source>
        <dbReference type="SAM" id="SignalP"/>
    </source>
</evidence>
<protein>
    <submittedName>
        <fullName evidence="3">Uncharacterized protein</fullName>
    </submittedName>
</protein>
<reference evidence="3 4" key="1">
    <citation type="journal article" date="2018" name="New Phytol.">
        <title>Comparative genomics and transcriptomics depict ericoid mycorrhizal fungi as versatile saprotrophs and plant mutualists.</title>
        <authorList>
            <person name="Martino E."/>
            <person name="Morin E."/>
            <person name="Grelet G.A."/>
            <person name="Kuo A."/>
            <person name="Kohler A."/>
            <person name="Daghino S."/>
            <person name="Barry K.W."/>
            <person name="Cichocki N."/>
            <person name="Clum A."/>
            <person name="Dockter R.B."/>
            <person name="Hainaut M."/>
            <person name="Kuo R.C."/>
            <person name="LaButti K."/>
            <person name="Lindahl B.D."/>
            <person name="Lindquist E.A."/>
            <person name="Lipzen A."/>
            <person name="Khouja H.R."/>
            <person name="Magnuson J."/>
            <person name="Murat C."/>
            <person name="Ohm R.A."/>
            <person name="Singer S.W."/>
            <person name="Spatafora J.W."/>
            <person name="Wang M."/>
            <person name="Veneault-Fourrey C."/>
            <person name="Henrissat B."/>
            <person name="Grigoriev I.V."/>
            <person name="Martin F.M."/>
            <person name="Perotto S."/>
        </authorList>
    </citation>
    <scope>NUCLEOTIDE SEQUENCE [LARGE SCALE GENOMIC DNA]</scope>
    <source>
        <strain evidence="3 4">ATCC 22711</strain>
    </source>
</reference>
<keyword evidence="4" id="KW-1185">Reference proteome</keyword>
<keyword evidence="2" id="KW-0732">Signal</keyword>
<feature type="compositionally biased region" description="Basic and acidic residues" evidence="1">
    <location>
        <begin position="82"/>
        <end position="91"/>
    </location>
</feature>
<evidence type="ECO:0000313" key="3">
    <source>
        <dbReference type="EMBL" id="PSS06652.1"/>
    </source>
</evidence>
<dbReference type="AlphaFoldDB" id="A0A2T3ANZ8"/>
<feature type="signal peptide" evidence="2">
    <location>
        <begin position="1"/>
        <end position="24"/>
    </location>
</feature>
<dbReference type="RefSeq" id="XP_024716382.1">
    <property type="nucleotide sequence ID" value="XM_024866057.1"/>
</dbReference>
<feature type="region of interest" description="Disordered" evidence="1">
    <location>
        <begin position="194"/>
        <end position="249"/>
    </location>
</feature>
<name>A0A2T3ANZ8_AMORE</name>
<feature type="region of interest" description="Disordered" evidence="1">
    <location>
        <begin position="67"/>
        <end position="130"/>
    </location>
</feature>